<sequence length="105" mass="11490">MFDNWNAHMQPLPYRVVDPPQPVTVDLGVAFARSPRSRSDGLPMRVRAEGLVLSGTVNAELHAWVRTNLGDWLALVCCTTTSGNSKGTMDLQQWVPSGSVRPVDS</sequence>
<evidence type="ECO:0000313" key="3">
    <source>
        <dbReference type="Proteomes" id="UP000654257"/>
    </source>
</evidence>
<gene>
    <name evidence="2" type="ORF">GCM10007304_46970</name>
</gene>
<name>A0A917G7S5_9NOCA</name>
<protein>
    <submittedName>
        <fullName evidence="2">Uncharacterized protein</fullName>
    </submittedName>
</protein>
<feature type="region of interest" description="Disordered" evidence="1">
    <location>
        <begin position="83"/>
        <end position="105"/>
    </location>
</feature>
<evidence type="ECO:0000313" key="2">
    <source>
        <dbReference type="EMBL" id="GGG27744.1"/>
    </source>
</evidence>
<reference evidence="2" key="1">
    <citation type="journal article" date="2014" name="Int. J. Syst. Evol. Microbiol.">
        <title>Complete genome sequence of Corynebacterium casei LMG S-19264T (=DSM 44701T), isolated from a smear-ripened cheese.</title>
        <authorList>
            <consortium name="US DOE Joint Genome Institute (JGI-PGF)"/>
            <person name="Walter F."/>
            <person name="Albersmeier A."/>
            <person name="Kalinowski J."/>
            <person name="Ruckert C."/>
        </authorList>
    </citation>
    <scope>NUCLEOTIDE SEQUENCE</scope>
    <source>
        <strain evidence="2">CCM 7905</strain>
    </source>
</reference>
<dbReference type="AlphaFoldDB" id="A0A917G7S5"/>
<comment type="caution">
    <text evidence="2">The sequence shown here is derived from an EMBL/GenBank/DDBJ whole genome shotgun (WGS) entry which is preliminary data.</text>
</comment>
<proteinExistence type="predicted"/>
<feature type="compositionally biased region" description="Polar residues" evidence="1">
    <location>
        <begin position="83"/>
        <end position="96"/>
    </location>
</feature>
<evidence type="ECO:0000256" key="1">
    <source>
        <dbReference type="SAM" id="MobiDB-lite"/>
    </source>
</evidence>
<accession>A0A917G7S5</accession>
<keyword evidence="3" id="KW-1185">Reference proteome</keyword>
<dbReference type="Proteomes" id="UP000654257">
    <property type="component" value="Unassembled WGS sequence"/>
</dbReference>
<dbReference type="EMBL" id="BMCU01000006">
    <property type="protein sequence ID" value="GGG27744.1"/>
    <property type="molecule type" value="Genomic_DNA"/>
</dbReference>
<reference evidence="2" key="2">
    <citation type="submission" date="2020-09" db="EMBL/GenBank/DDBJ databases">
        <authorList>
            <person name="Sun Q."/>
            <person name="Sedlacek I."/>
        </authorList>
    </citation>
    <scope>NUCLEOTIDE SEQUENCE</scope>
    <source>
        <strain evidence="2">CCM 7905</strain>
    </source>
</reference>
<organism evidence="2 3">
    <name type="scientific">Rhodococcoides trifolii</name>
    <dbReference type="NCBI Taxonomy" id="908250"/>
    <lineage>
        <taxon>Bacteria</taxon>
        <taxon>Bacillati</taxon>
        <taxon>Actinomycetota</taxon>
        <taxon>Actinomycetes</taxon>
        <taxon>Mycobacteriales</taxon>
        <taxon>Nocardiaceae</taxon>
        <taxon>Rhodococcoides</taxon>
    </lineage>
</organism>